<dbReference type="InterPro" id="IPR021829">
    <property type="entry name" value="DUF3419"/>
</dbReference>
<dbReference type="RefSeq" id="WP_175275270.1">
    <property type="nucleotide sequence ID" value="NZ_CP054836.1"/>
</dbReference>
<dbReference type="KEGG" id="orm:HTY61_02280"/>
<organism evidence="1 2">
    <name type="scientific">Oricola thermophila</name>
    <dbReference type="NCBI Taxonomy" id="2742145"/>
    <lineage>
        <taxon>Bacteria</taxon>
        <taxon>Pseudomonadati</taxon>
        <taxon>Pseudomonadota</taxon>
        <taxon>Alphaproteobacteria</taxon>
        <taxon>Hyphomicrobiales</taxon>
        <taxon>Ahrensiaceae</taxon>
        <taxon>Oricola</taxon>
    </lineage>
</organism>
<protein>
    <submittedName>
        <fullName evidence="1">DUF3419 family protein</fullName>
    </submittedName>
</protein>
<sequence length="407" mass="45163">MSDAITVREQLGAAVHRNSALSKTGLLERIFSKAFNGLVYPQIWEDPEVDMAALEIEPHHRLVCIASGGCNMMSYLTAGPDSVTAVDLSPAHVALNRMKLAAARHLPDHESFFAMFGRANVRGNADLFDRLVAPHCDAATLSYWNGRRGIGGRRIEMFEDGFYRHGMLGRFIGSAHLLAGLFGVDLKSFLACRTPEEQATWFEANLAPVFEKRLVRWIAGNKASLIGLGIPPQQYDALAGAADGDMLAVLRERTRALFCDFPLSENWFAWQAVARGYGENGPVPPYLREENFDALKENAVRATVHNRSLTDLLGELPAGSRHGYVLLDAQDWMTDRQLNELWSQITRTAAPGARVIFRTAGIGTILPGHVDRAILDRWTYHAERSRAWTRADRSAIYGGFHLYTLDG</sequence>
<dbReference type="PANTHER" id="PTHR47473:SF1">
    <property type="entry name" value="METHYLTRANSFERASE DOMAIN-CONTAINING PROTEIN"/>
    <property type="match status" value="1"/>
</dbReference>
<gene>
    <name evidence="1" type="ORF">HTY61_02280</name>
</gene>
<dbReference type="EMBL" id="CP054836">
    <property type="protein sequence ID" value="QKV17374.1"/>
    <property type="molecule type" value="Genomic_DNA"/>
</dbReference>
<reference evidence="1 2" key="1">
    <citation type="submission" date="2020-06" db="EMBL/GenBank/DDBJ databases">
        <title>Oricola thermophila sp. nov. isolated from a tidal sediments.</title>
        <authorList>
            <person name="Kwon K.K."/>
            <person name="Yang S.-H."/>
            <person name="Park M.-J."/>
        </authorList>
    </citation>
    <scope>NUCLEOTIDE SEQUENCE [LARGE SCALE GENOMIC DNA]</scope>
    <source>
        <strain evidence="1 2">MEBiC13590</strain>
    </source>
</reference>
<proteinExistence type="predicted"/>
<dbReference type="PANTHER" id="PTHR47473">
    <property type="entry name" value="BTA1P"/>
    <property type="match status" value="1"/>
</dbReference>
<evidence type="ECO:0000313" key="2">
    <source>
        <dbReference type="Proteomes" id="UP000509367"/>
    </source>
</evidence>
<dbReference type="AlphaFoldDB" id="A0A6N1V8U8"/>
<dbReference type="Proteomes" id="UP000509367">
    <property type="component" value="Chromosome"/>
</dbReference>
<keyword evidence="2" id="KW-1185">Reference proteome</keyword>
<accession>A0A6N1V8U8</accession>
<name>A0A6N1V8U8_9HYPH</name>
<evidence type="ECO:0000313" key="1">
    <source>
        <dbReference type="EMBL" id="QKV17374.1"/>
    </source>
</evidence>
<dbReference type="Pfam" id="PF11899">
    <property type="entry name" value="DUF3419"/>
    <property type="match status" value="1"/>
</dbReference>